<proteinExistence type="predicted"/>
<dbReference type="RefSeq" id="WP_316425833.1">
    <property type="nucleotide sequence ID" value="NZ_CP130144.1"/>
</dbReference>
<gene>
    <name evidence="1" type="ORF">Q2T42_17280</name>
</gene>
<reference evidence="1" key="1">
    <citation type="journal article" date="2023" name="Plants (Basel)">
        <title>Genomic Analysis of Leptolyngbya boryana CZ1 Reveals Efficient Carbon Fixation Modules.</title>
        <authorList>
            <person name="Bai X."/>
            <person name="Wang H."/>
            <person name="Cheng W."/>
            <person name="Wang J."/>
            <person name="Ma M."/>
            <person name="Hu H."/>
            <person name="Song Z."/>
            <person name="Ma H."/>
            <person name="Fan Y."/>
            <person name="Du C."/>
            <person name="Xu J."/>
        </authorList>
    </citation>
    <scope>NUCLEOTIDE SEQUENCE</scope>
    <source>
        <strain evidence="1">CZ1</strain>
    </source>
</reference>
<organism evidence="1">
    <name type="scientific">Leptolyngbya boryana CZ1</name>
    <dbReference type="NCBI Taxonomy" id="3060204"/>
    <lineage>
        <taxon>Bacteria</taxon>
        <taxon>Bacillati</taxon>
        <taxon>Cyanobacteriota</taxon>
        <taxon>Cyanophyceae</taxon>
        <taxon>Leptolyngbyales</taxon>
        <taxon>Leptolyngbyaceae</taxon>
        <taxon>Leptolyngbya group</taxon>
        <taxon>Leptolyngbya</taxon>
    </lineage>
</organism>
<reference evidence="1" key="2">
    <citation type="submission" date="2023-07" db="EMBL/GenBank/DDBJ databases">
        <authorList>
            <person name="Bai X.-H."/>
            <person name="Wang H.-H."/>
            <person name="Wang J."/>
            <person name="Ma M.-Y."/>
            <person name="Hu H.-H."/>
            <person name="Song Z.-L."/>
            <person name="Ma H.-G."/>
            <person name="Fan Y."/>
            <person name="Du C.-Y."/>
            <person name="Xu J.-C."/>
        </authorList>
    </citation>
    <scope>NUCLEOTIDE SEQUENCE</scope>
    <source>
        <strain evidence="1">CZ1</strain>
    </source>
</reference>
<accession>A0AA97AMX1</accession>
<evidence type="ECO:0000313" key="1">
    <source>
        <dbReference type="EMBL" id="WNZ43599.1"/>
    </source>
</evidence>
<protein>
    <submittedName>
        <fullName evidence="1">HEPN domain-containing protein</fullName>
    </submittedName>
</protein>
<dbReference type="EMBL" id="CP130144">
    <property type="protein sequence ID" value="WNZ43599.1"/>
    <property type="molecule type" value="Genomic_DNA"/>
</dbReference>
<sequence>MIFNFNDTKSKRKAKYVWEKVLLKLSNYFNDPKEIIKVPFAEIATYKLEIASGAYLYPKERAKEEIRNLANIIYQIPEIKRCCSFGTVYKSVKHELQSELSFVLEENSLRDFETVIESLFCKIRSSMKTYDFYFSLEGIELTKVSIIDFGSIQILKFDREQMNKVLRENNQADNAIHTEFVSKNFLDKVCIKCRCSGDFETSKKLAELKARETINYFRYMICLLFHKRIHENLLKINVVSETYVDENQILAREVTSGNLLLQWDSTRKTSEDFPIDRERVDELKDKLYFDIIVKILNSDSRTELEGCLLTAMYWSGEAQNEFDWDIAFLKYWTALECIFSCSKEDITSSLARGISTLAAFSEYQFVKPDEINQIFKAVSNLYDKRSKIVHRGLRNSVNEVELVEVCKYTSWTILSLMRLISIGYQDTIQLHEQIVRLYENRPI</sequence>
<dbReference type="AlphaFoldDB" id="A0AA97AMX1"/>
<name>A0AA97AMX1_LEPBY</name>